<reference evidence="2 3" key="1">
    <citation type="journal article" date="2014" name="Antonie Van Leeuwenhoek">
        <title>Hyphomonas beringensis sp. nov. and Hyphomonas chukchiensis sp. nov., isolated from surface seawater of the Bering Sea and Chukchi Sea.</title>
        <authorList>
            <person name="Li C."/>
            <person name="Lai Q."/>
            <person name="Li G."/>
            <person name="Dong C."/>
            <person name="Wang J."/>
            <person name="Liao Y."/>
            <person name="Shao Z."/>
        </authorList>
    </citation>
    <scope>NUCLEOTIDE SEQUENCE [LARGE SCALE GENOMIC DNA]</scope>
    <source>
        <strain evidence="2 3">25B14_1</strain>
    </source>
</reference>
<dbReference type="AlphaFoldDB" id="A0A062UBZ7"/>
<evidence type="ECO:0000259" key="1">
    <source>
        <dbReference type="Pfam" id="PF13417"/>
    </source>
</evidence>
<dbReference type="PATRIC" id="fig|1280946.3.peg.954"/>
<dbReference type="InterPro" id="IPR050931">
    <property type="entry name" value="Mito_Protein_Transport_Metaxin"/>
</dbReference>
<sequence length="336" mass="37337">MTKANLMSDYRLFGADTSPYSQKVRSFLRYKNIDFDWISRDRGNEEEFQAQAKTPTVPLLISPERPASQDSTAILAAVEADHAEPSAVPDDAAASALALILEDYADEWLNKCMFLERWGQKPDRDAAALRVLVQLYGGKRPRAYKKAQTQIGERMADRLPLVGATPENADTLKASWQRFATLLNAHLKEHLYIFGGRPSAADFSLAAQFQQMLMDETPAAWLKENTPFLVAWCENMEDPKPGAPFEDLEKLKTTLAPVFAEELSKTYLPWAKANAASAGRRKDKVSATVADTSFEQTTQTYAGAAFDSVRKAVKSCLSNDDLNTFLTETECVSVFS</sequence>
<dbReference type="InterPro" id="IPR036249">
    <property type="entry name" value="Thioredoxin-like_sf"/>
</dbReference>
<dbReference type="PANTHER" id="PTHR12289">
    <property type="entry name" value="METAXIN RELATED"/>
    <property type="match status" value="1"/>
</dbReference>
<evidence type="ECO:0000313" key="2">
    <source>
        <dbReference type="EMBL" id="KCZ55842.1"/>
    </source>
</evidence>
<dbReference type="eggNOG" id="COG0625">
    <property type="taxonomic scope" value="Bacteria"/>
</dbReference>
<dbReference type="Pfam" id="PF13417">
    <property type="entry name" value="GST_N_3"/>
    <property type="match status" value="1"/>
</dbReference>
<dbReference type="Proteomes" id="UP000027037">
    <property type="component" value="Unassembled WGS sequence"/>
</dbReference>
<comment type="caution">
    <text evidence="2">The sequence shown here is derived from an EMBL/GenBank/DDBJ whole genome shotgun (WGS) entry which is preliminary data.</text>
</comment>
<accession>A0A062UBZ7</accession>
<dbReference type="InterPro" id="IPR036282">
    <property type="entry name" value="Glutathione-S-Trfase_C_sf"/>
</dbReference>
<organism evidence="2 3">
    <name type="scientific">Hyphomonas beringensis</name>
    <dbReference type="NCBI Taxonomy" id="1280946"/>
    <lineage>
        <taxon>Bacteria</taxon>
        <taxon>Pseudomonadati</taxon>
        <taxon>Pseudomonadota</taxon>
        <taxon>Alphaproteobacteria</taxon>
        <taxon>Hyphomonadales</taxon>
        <taxon>Hyphomonadaceae</taxon>
        <taxon>Hyphomonas</taxon>
    </lineage>
</organism>
<proteinExistence type="predicted"/>
<dbReference type="InterPro" id="IPR004045">
    <property type="entry name" value="Glutathione_S-Trfase_N"/>
</dbReference>
<feature type="domain" description="GST N-terminal" evidence="1">
    <location>
        <begin position="12"/>
        <end position="85"/>
    </location>
</feature>
<dbReference type="RefSeq" id="WP_241765133.1">
    <property type="nucleotide sequence ID" value="NZ_AWFF01000027.1"/>
</dbReference>
<dbReference type="Gene3D" id="1.20.1050.10">
    <property type="match status" value="2"/>
</dbReference>
<dbReference type="SUPFAM" id="SSF47616">
    <property type="entry name" value="GST C-terminal domain-like"/>
    <property type="match status" value="1"/>
</dbReference>
<dbReference type="Pfam" id="PF13410">
    <property type="entry name" value="GST_C_2"/>
    <property type="match status" value="1"/>
</dbReference>
<dbReference type="CDD" id="cd00299">
    <property type="entry name" value="GST_C_family"/>
    <property type="match status" value="1"/>
</dbReference>
<dbReference type="STRING" id="1280946.HY29_10790"/>
<dbReference type="Gene3D" id="3.40.30.10">
    <property type="entry name" value="Glutaredoxin"/>
    <property type="match status" value="1"/>
</dbReference>
<gene>
    <name evidence="2" type="ORF">HY29_10790</name>
</gene>
<dbReference type="SUPFAM" id="SSF52833">
    <property type="entry name" value="Thioredoxin-like"/>
    <property type="match status" value="1"/>
</dbReference>
<dbReference type="EMBL" id="AWFF01000027">
    <property type="protein sequence ID" value="KCZ55842.1"/>
    <property type="molecule type" value="Genomic_DNA"/>
</dbReference>
<dbReference type="GO" id="GO:0005737">
    <property type="term" value="C:cytoplasm"/>
    <property type="evidence" value="ECO:0007669"/>
    <property type="project" value="TreeGrafter"/>
</dbReference>
<dbReference type="PANTHER" id="PTHR12289:SF67">
    <property type="match status" value="1"/>
</dbReference>
<keyword evidence="3" id="KW-1185">Reference proteome</keyword>
<protein>
    <recommendedName>
        <fullName evidence="1">GST N-terminal domain-containing protein</fullName>
    </recommendedName>
</protein>
<dbReference type="CDD" id="cd00570">
    <property type="entry name" value="GST_N_family"/>
    <property type="match status" value="1"/>
</dbReference>
<name>A0A062UBZ7_9PROT</name>
<evidence type="ECO:0000313" key="3">
    <source>
        <dbReference type="Proteomes" id="UP000027037"/>
    </source>
</evidence>